<dbReference type="AlphaFoldDB" id="A0A813L1V1"/>
<dbReference type="Proteomes" id="UP000626109">
    <property type="component" value="Unassembled WGS sequence"/>
</dbReference>
<sequence>MPSGRDPLAALFGLSDVERALSAEIQRPGDLESWAASQVKQAVAAALGAAEEKLATESRRHADELRSRFTSLEHGLGASLQRLSRLEAPPRKLLATALQVPEQEFEHQAAVVAGGSSVAA</sequence>
<comment type="caution">
    <text evidence="1">The sequence shown here is derived from an EMBL/GenBank/DDBJ whole genome shotgun (WGS) entry which is preliminary data.</text>
</comment>
<evidence type="ECO:0000313" key="2">
    <source>
        <dbReference type="Proteomes" id="UP000626109"/>
    </source>
</evidence>
<accession>A0A813L1V1</accession>
<dbReference type="EMBL" id="CAJNNW010033420">
    <property type="protein sequence ID" value="CAE8718791.1"/>
    <property type="molecule type" value="Genomic_DNA"/>
</dbReference>
<evidence type="ECO:0000313" key="1">
    <source>
        <dbReference type="EMBL" id="CAE8718791.1"/>
    </source>
</evidence>
<proteinExistence type="predicted"/>
<protein>
    <submittedName>
        <fullName evidence="1">Uncharacterized protein</fullName>
    </submittedName>
</protein>
<organism evidence="1 2">
    <name type="scientific">Polarella glacialis</name>
    <name type="common">Dinoflagellate</name>
    <dbReference type="NCBI Taxonomy" id="89957"/>
    <lineage>
        <taxon>Eukaryota</taxon>
        <taxon>Sar</taxon>
        <taxon>Alveolata</taxon>
        <taxon>Dinophyceae</taxon>
        <taxon>Suessiales</taxon>
        <taxon>Suessiaceae</taxon>
        <taxon>Polarella</taxon>
    </lineage>
</organism>
<reference evidence="1" key="1">
    <citation type="submission" date="2021-02" db="EMBL/GenBank/DDBJ databases">
        <authorList>
            <person name="Dougan E. K."/>
            <person name="Rhodes N."/>
            <person name="Thang M."/>
            <person name="Chan C."/>
        </authorList>
    </citation>
    <scope>NUCLEOTIDE SEQUENCE</scope>
</reference>
<gene>
    <name evidence="1" type="ORF">PGLA2088_LOCUS40278</name>
</gene>
<name>A0A813L1V1_POLGL</name>